<evidence type="ECO:0000256" key="2">
    <source>
        <dbReference type="ARBA" id="ARBA00006906"/>
    </source>
</evidence>
<accession>A0A1T4KK86</accession>
<proteinExistence type="inferred from homology"/>
<protein>
    <submittedName>
        <fullName evidence="6">2-dehydro-3-deoxyphosphogluconate aldolase / (4S)-4-hydroxy-2-oxoglutarate aldolase</fullName>
    </submittedName>
</protein>
<evidence type="ECO:0000256" key="3">
    <source>
        <dbReference type="ARBA" id="ARBA00011233"/>
    </source>
</evidence>
<dbReference type="AlphaFoldDB" id="A0A1T4KK86"/>
<evidence type="ECO:0000313" key="6">
    <source>
        <dbReference type="EMBL" id="SJZ42814.1"/>
    </source>
</evidence>
<keyword evidence="5" id="KW-0119">Carbohydrate metabolism</keyword>
<dbReference type="PANTHER" id="PTHR30246:SF1">
    <property type="entry name" value="2-DEHYDRO-3-DEOXY-6-PHOSPHOGALACTONATE ALDOLASE-RELATED"/>
    <property type="match status" value="1"/>
</dbReference>
<dbReference type="OrthoDB" id="9802667at2"/>
<comment type="pathway">
    <text evidence="1">Carbohydrate acid metabolism.</text>
</comment>
<dbReference type="STRING" id="118967.SAMN02745191_0578"/>
<keyword evidence="4" id="KW-0456">Lyase</keyword>
<comment type="subunit">
    <text evidence="3">Homotrimer.</text>
</comment>
<dbReference type="SUPFAM" id="SSF51569">
    <property type="entry name" value="Aldolase"/>
    <property type="match status" value="1"/>
</dbReference>
<dbReference type="Proteomes" id="UP000243297">
    <property type="component" value="Unassembled WGS sequence"/>
</dbReference>
<gene>
    <name evidence="6" type="ORF">SAMN02745191_0578</name>
</gene>
<evidence type="ECO:0000256" key="5">
    <source>
        <dbReference type="ARBA" id="ARBA00023277"/>
    </source>
</evidence>
<name>A0A1T4KK86_9FIRM</name>
<dbReference type="CDD" id="cd00452">
    <property type="entry name" value="KDPG_aldolase"/>
    <property type="match status" value="1"/>
</dbReference>
<dbReference type="InterPro" id="IPR013785">
    <property type="entry name" value="Aldolase_TIM"/>
</dbReference>
<dbReference type="Gene3D" id="3.20.20.70">
    <property type="entry name" value="Aldolase class I"/>
    <property type="match status" value="1"/>
</dbReference>
<dbReference type="GO" id="GO:0016829">
    <property type="term" value="F:lyase activity"/>
    <property type="evidence" value="ECO:0007669"/>
    <property type="project" value="UniProtKB-KW"/>
</dbReference>
<dbReference type="EMBL" id="FUWY01000001">
    <property type="protein sequence ID" value="SJZ42814.1"/>
    <property type="molecule type" value="Genomic_DNA"/>
</dbReference>
<comment type="similarity">
    <text evidence="2">Belongs to the KHG/KDPG aldolase family.</text>
</comment>
<reference evidence="7" key="1">
    <citation type="submission" date="2017-02" db="EMBL/GenBank/DDBJ databases">
        <authorList>
            <person name="Varghese N."/>
            <person name="Submissions S."/>
        </authorList>
    </citation>
    <scope>NUCLEOTIDE SEQUENCE [LARGE SCALE GENOMIC DNA]</scope>
    <source>
        <strain evidence="7">ATCC 25662</strain>
    </source>
</reference>
<evidence type="ECO:0000256" key="1">
    <source>
        <dbReference type="ARBA" id="ARBA00004761"/>
    </source>
</evidence>
<dbReference type="Pfam" id="PF01081">
    <property type="entry name" value="Aldolase"/>
    <property type="match status" value="1"/>
</dbReference>
<dbReference type="PANTHER" id="PTHR30246">
    <property type="entry name" value="2-KETO-3-DEOXY-6-PHOSPHOGLUCONATE ALDOLASE"/>
    <property type="match status" value="1"/>
</dbReference>
<dbReference type="InterPro" id="IPR000887">
    <property type="entry name" value="Aldlse_KDPG_KHG"/>
</dbReference>
<dbReference type="RefSeq" id="WP_078711007.1">
    <property type="nucleotide sequence ID" value="NZ_FUWY01000001.1"/>
</dbReference>
<keyword evidence="7" id="KW-1185">Reference proteome</keyword>
<sequence>MTEILDFPKVTVILRGYNYESVRAVVKSMVGTRLRSVEITMNSEGAIDMIRKIVDEFGGQILVGAGTVLTLEQVKQCIDAKVKFILSPTMLSKEILDYCKAHHVVTVPGAFSPTEIKQSFEDGADIVKIFPAARLGSKYIQDIFAPLGVMPIMVVGGINCENVSEFLQAGASYAGIGSGIFNKQDIIECNEEELKKQIEYFESKMNWGE</sequence>
<organism evidence="6 7">
    <name type="scientific">Anaerorhabdus furcosa</name>
    <dbReference type="NCBI Taxonomy" id="118967"/>
    <lineage>
        <taxon>Bacteria</taxon>
        <taxon>Bacillati</taxon>
        <taxon>Bacillota</taxon>
        <taxon>Erysipelotrichia</taxon>
        <taxon>Erysipelotrichales</taxon>
        <taxon>Erysipelotrichaceae</taxon>
        <taxon>Anaerorhabdus</taxon>
    </lineage>
</organism>
<evidence type="ECO:0000313" key="7">
    <source>
        <dbReference type="Proteomes" id="UP000243297"/>
    </source>
</evidence>
<evidence type="ECO:0000256" key="4">
    <source>
        <dbReference type="ARBA" id="ARBA00023239"/>
    </source>
</evidence>